<gene>
    <name evidence="2" type="ORF">B0A48_02113</name>
</gene>
<dbReference type="Pfam" id="PF26163">
    <property type="entry name" value="mS26"/>
    <property type="match status" value="1"/>
</dbReference>
<dbReference type="InParanoid" id="A0A1V8TMR2"/>
<accession>A0A1V8TMR2</accession>
<dbReference type="AlphaFoldDB" id="A0A1V8TMR2"/>
<feature type="region of interest" description="Disordered" evidence="1">
    <location>
        <begin position="70"/>
        <end position="102"/>
    </location>
</feature>
<dbReference type="EMBL" id="NAJO01000004">
    <property type="protein sequence ID" value="OQO12650.1"/>
    <property type="molecule type" value="Genomic_DNA"/>
</dbReference>
<feature type="compositionally biased region" description="Basic and acidic residues" evidence="1">
    <location>
        <begin position="138"/>
        <end position="156"/>
    </location>
</feature>
<keyword evidence="3" id="KW-1185">Reference proteome</keyword>
<name>A0A1V8TMR2_9PEZI</name>
<protein>
    <submittedName>
        <fullName evidence="2">Uncharacterized protein</fullName>
    </submittedName>
</protein>
<dbReference type="CDD" id="cd23703">
    <property type="entry name" value="mS26_PET12"/>
    <property type="match status" value="1"/>
</dbReference>
<feature type="region of interest" description="Disordered" evidence="1">
    <location>
        <begin position="120"/>
        <end position="157"/>
    </location>
</feature>
<dbReference type="OrthoDB" id="5223508at2759"/>
<dbReference type="Proteomes" id="UP000192596">
    <property type="component" value="Unassembled WGS sequence"/>
</dbReference>
<evidence type="ECO:0000313" key="2">
    <source>
        <dbReference type="EMBL" id="OQO12650.1"/>
    </source>
</evidence>
<feature type="compositionally biased region" description="Basic and acidic residues" evidence="1">
    <location>
        <begin position="72"/>
        <end position="84"/>
    </location>
</feature>
<sequence>MPPRPSIAIQSRPWTCPSCRHYSVTLPTQAVGPEHPRYIPFPSPPQQTSTPRKWMKGILPVPRSVFARKRGKDVASDDLIERSTPDASTEPAFPEGSREAWRTKVAEQRKRNLREGLRELKERQVRSTSNARARQGRVQRERDEMVARPEREDERLTAPSHGLDLKELFGPLQDPDRAQRLATKKANQAAFLAARSAARASSLHTLYSHARNFITTPAQLDASIEKAFGSNEEPVTFGLDNGTGAGPESVWNLGAPLSVQDMLNRANGGRRRGGGALESAGQTVEINRERVKRIAEALTGGVMDEKRERDGGRGF</sequence>
<dbReference type="InterPro" id="IPR058940">
    <property type="entry name" value="mS26_fungi"/>
</dbReference>
<evidence type="ECO:0000313" key="3">
    <source>
        <dbReference type="Proteomes" id="UP000192596"/>
    </source>
</evidence>
<proteinExistence type="predicted"/>
<evidence type="ECO:0000256" key="1">
    <source>
        <dbReference type="SAM" id="MobiDB-lite"/>
    </source>
</evidence>
<dbReference type="STRING" id="1507870.A0A1V8TMR2"/>
<organism evidence="2 3">
    <name type="scientific">Cryoendolithus antarcticus</name>
    <dbReference type="NCBI Taxonomy" id="1507870"/>
    <lineage>
        <taxon>Eukaryota</taxon>
        <taxon>Fungi</taxon>
        <taxon>Dikarya</taxon>
        <taxon>Ascomycota</taxon>
        <taxon>Pezizomycotina</taxon>
        <taxon>Dothideomycetes</taxon>
        <taxon>Dothideomycetidae</taxon>
        <taxon>Cladosporiales</taxon>
        <taxon>Cladosporiaceae</taxon>
        <taxon>Cryoendolithus</taxon>
    </lineage>
</organism>
<reference evidence="3" key="1">
    <citation type="submission" date="2017-03" db="EMBL/GenBank/DDBJ databases">
        <title>Genomes of endolithic fungi from Antarctica.</title>
        <authorList>
            <person name="Coleine C."/>
            <person name="Masonjones S."/>
            <person name="Stajich J.E."/>
        </authorList>
    </citation>
    <scope>NUCLEOTIDE SEQUENCE [LARGE SCALE GENOMIC DNA]</scope>
    <source>
        <strain evidence="3">CCFEE 5527</strain>
    </source>
</reference>
<comment type="caution">
    <text evidence="2">The sequence shown here is derived from an EMBL/GenBank/DDBJ whole genome shotgun (WGS) entry which is preliminary data.</text>
</comment>